<evidence type="ECO:0000256" key="1">
    <source>
        <dbReference type="SAM" id="MobiDB-lite"/>
    </source>
</evidence>
<dbReference type="OrthoDB" id="2635829at2759"/>
<protein>
    <recommendedName>
        <fullName evidence="4">JmjC domain-containing protein</fullName>
    </recommendedName>
</protein>
<dbReference type="OMA" id="DICTHMS"/>
<dbReference type="AlphaFoldDB" id="A0A284RYU1"/>
<feature type="compositionally biased region" description="Polar residues" evidence="1">
    <location>
        <begin position="7"/>
        <end position="20"/>
    </location>
</feature>
<accession>A0A284RYU1</accession>
<dbReference type="STRING" id="47428.A0A284RYU1"/>
<evidence type="ECO:0000313" key="2">
    <source>
        <dbReference type="EMBL" id="SJL13933.1"/>
    </source>
</evidence>
<name>A0A284RYU1_ARMOS</name>
<proteinExistence type="predicted"/>
<dbReference type="Proteomes" id="UP000219338">
    <property type="component" value="Unassembled WGS sequence"/>
</dbReference>
<dbReference type="EMBL" id="FUEG01000021">
    <property type="protein sequence ID" value="SJL13933.1"/>
    <property type="molecule type" value="Genomic_DNA"/>
</dbReference>
<organism evidence="2 3">
    <name type="scientific">Armillaria ostoyae</name>
    <name type="common">Armillaria root rot fungus</name>
    <dbReference type="NCBI Taxonomy" id="47428"/>
    <lineage>
        <taxon>Eukaryota</taxon>
        <taxon>Fungi</taxon>
        <taxon>Dikarya</taxon>
        <taxon>Basidiomycota</taxon>
        <taxon>Agaricomycotina</taxon>
        <taxon>Agaricomycetes</taxon>
        <taxon>Agaricomycetidae</taxon>
        <taxon>Agaricales</taxon>
        <taxon>Marasmiineae</taxon>
        <taxon>Physalacriaceae</taxon>
        <taxon>Armillaria</taxon>
    </lineage>
</organism>
<sequence length="615" mass="69275">MADLAMGSSSMIDNSASVSNDSIEKLRQHQNTQHKKRWRMVRKGATKEEANLACPPVTGVPRRKSNKELHSYQRKEGESPEDTARRLARNAKKAATARARYGKRTGNGEKPVTLVHYRRSSAGCLRKRADLVSGILGKYISDAADLCLWKGDPDLSFYMGWVSGDDTENVLERETTFVREIAAMVPILDDSNEWVNVLTAPFSDPTQLVRHIQEATSRNKVVVLRDYVRPMAQGEITVDFLQDEYNIGPFVEVEEHDSVKKQLDRTNPTVATTVGKFIADIQDVSRSAMILDLPLPRDTVPSHFHNLDDGSQAMAHTKFVDTEEFTLPREQVTDRTWALLHHAGTLSRWHRDTIGKLTIIIVDRGCKLWIEQHPRKSLTRSEIDLWFEGSMEDNDEPSTSALSSLQESDAATIVILPGDIVVQPAAAVHSVYTPIPSLTKGSSFWLYDSMHITEVARRHDAHSGDFTTNVDHTSAHTYVAFIRMILNIKALKNRWFPRRAIAALCLMVLAPGDYALRYRLTSPFPQVFDDEQEEKRAQAQFQKWSAAQLKGTWAKKIPCYTNAQDTAMDICTHMSLARKNVKHTVTSLQQFLDIGPWDEPGNVISLAAVWDMADQ</sequence>
<gene>
    <name evidence="2" type="ORF">ARMOST_17384</name>
</gene>
<dbReference type="Gene3D" id="2.60.120.650">
    <property type="entry name" value="Cupin"/>
    <property type="match status" value="1"/>
</dbReference>
<feature type="region of interest" description="Disordered" evidence="1">
    <location>
        <begin position="28"/>
        <end position="107"/>
    </location>
</feature>
<feature type="compositionally biased region" description="Basic and acidic residues" evidence="1">
    <location>
        <begin position="66"/>
        <end position="85"/>
    </location>
</feature>
<evidence type="ECO:0000313" key="3">
    <source>
        <dbReference type="Proteomes" id="UP000219338"/>
    </source>
</evidence>
<feature type="compositionally biased region" description="Basic residues" evidence="1">
    <location>
        <begin position="32"/>
        <end position="44"/>
    </location>
</feature>
<keyword evidence="3" id="KW-1185">Reference proteome</keyword>
<dbReference type="SUPFAM" id="SSF51197">
    <property type="entry name" value="Clavaminate synthase-like"/>
    <property type="match status" value="1"/>
</dbReference>
<evidence type="ECO:0008006" key="4">
    <source>
        <dbReference type="Google" id="ProtNLM"/>
    </source>
</evidence>
<feature type="region of interest" description="Disordered" evidence="1">
    <location>
        <begin position="1"/>
        <end position="20"/>
    </location>
</feature>
<reference evidence="3" key="1">
    <citation type="journal article" date="2017" name="Nat. Ecol. Evol.">
        <title>Genome expansion and lineage-specific genetic innovations in the forest pathogenic fungi Armillaria.</title>
        <authorList>
            <person name="Sipos G."/>
            <person name="Prasanna A.N."/>
            <person name="Walter M.C."/>
            <person name="O'Connor E."/>
            <person name="Balint B."/>
            <person name="Krizsan K."/>
            <person name="Kiss B."/>
            <person name="Hess J."/>
            <person name="Varga T."/>
            <person name="Slot J."/>
            <person name="Riley R."/>
            <person name="Boka B."/>
            <person name="Rigling D."/>
            <person name="Barry K."/>
            <person name="Lee J."/>
            <person name="Mihaltcheva S."/>
            <person name="LaButti K."/>
            <person name="Lipzen A."/>
            <person name="Waldron R."/>
            <person name="Moloney N.M."/>
            <person name="Sperisen C."/>
            <person name="Kredics L."/>
            <person name="Vagvoelgyi C."/>
            <person name="Patrignani A."/>
            <person name="Fitzpatrick D."/>
            <person name="Nagy I."/>
            <person name="Doyle S."/>
            <person name="Anderson J.B."/>
            <person name="Grigoriev I.V."/>
            <person name="Gueldener U."/>
            <person name="Muensterkoetter M."/>
            <person name="Nagy L.G."/>
        </authorList>
    </citation>
    <scope>NUCLEOTIDE SEQUENCE [LARGE SCALE GENOMIC DNA]</scope>
    <source>
        <strain evidence="3">C18/9</strain>
    </source>
</reference>